<accession>A0AAU9KEW4</accession>
<sequence length="120" mass="13614">MGCNMTCVQPEHLSGPVDLVYEDQRLALDRRPRDYNELFKVIMNFISEVKTPQDVILEYSGPEGINSIIHDLSLQEAYILSGKQKLVIGIKLSLGCQSRVSSPFPSPMYSYSTTMKKSYY</sequence>
<organism evidence="1 2">
    <name type="scientific">Blepharisma stoltei</name>
    <dbReference type="NCBI Taxonomy" id="1481888"/>
    <lineage>
        <taxon>Eukaryota</taxon>
        <taxon>Sar</taxon>
        <taxon>Alveolata</taxon>
        <taxon>Ciliophora</taxon>
        <taxon>Postciliodesmatophora</taxon>
        <taxon>Heterotrichea</taxon>
        <taxon>Heterotrichida</taxon>
        <taxon>Blepharismidae</taxon>
        <taxon>Blepharisma</taxon>
    </lineage>
</organism>
<protein>
    <submittedName>
        <fullName evidence="1">Uncharacterized protein</fullName>
    </submittedName>
</protein>
<keyword evidence="2" id="KW-1185">Reference proteome</keyword>
<dbReference type="EMBL" id="CAJZBQ010000063">
    <property type="protein sequence ID" value="CAG9335847.1"/>
    <property type="molecule type" value="Genomic_DNA"/>
</dbReference>
<dbReference type="Proteomes" id="UP001162131">
    <property type="component" value="Unassembled WGS sequence"/>
</dbReference>
<comment type="caution">
    <text evidence="1">The sequence shown here is derived from an EMBL/GenBank/DDBJ whole genome shotgun (WGS) entry which is preliminary data.</text>
</comment>
<name>A0AAU9KEW4_9CILI</name>
<proteinExistence type="predicted"/>
<dbReference type="AlphaFoldDB" id="A0AAU9KEW4"/>
<evidence type="ECO:0000313" key="2">
    <source>
        <dbReference type="Proteomes" id="UP001162131"/>
    </source>
</evidence>
<evidence type="ECO:0000313" key="1">
    <source>
        <dbReference type="EMBL" id="CAG9335847.1"/>
    </source>
</evidence>
<gene>
    <name evidence="1" type="ORF">BSTOLATCC_MIC65167</name>
</gene>
<reference evidence="1" key="1">
    <citation type="submission" date="2021-09" db="EMBL/GenBank/DDBJ databases">
        <authorList>
            <consortium name="AG Swart"/>
            <person name="Singh M."/>
            <person name="Singh A."/>
            <person name="Seah K."/>
            <person name="Emmerich C."/>
        </authorList>
    </citation>
    <scope>NUCLEOTIDE SEQUENCE</scope>
    <source>
        <strain evidence="1">ATCC30299</strain>
    </source>
</reference>